<dbReference type="GO" id="GO:0046872">
    <property type="term" value="F:metal ion binding"/>
    <property type="evidence" value="ECO:0007669"/>
    <property type="project" value="UniProtKB-KW"/>
</dbReference>
<dbReference type="InterPro" id="IPR050482">
    <property type="entry name" value="Sensor_HK_TwoCompSys"/>
</dbReference>
<feature type="transmembrane region" description="Helical" evidence="19">
    <location>
        <begin position="122"/>
        <end position="140"/>
    </location>
</feature>
<dbReference type="Pfam" id="PF07730">
    <property type="entry name" value="HisKA_3"/>
    <property type="match status" value="1"/>
</dbReference>
<feature type="transmembrane region" description="Helical" evidence="19">
    <location>
        <begin position="152"/>
        <end position="172"/>
    </location>
</feature>
<sequence>MTAEQPDGDAVKSLDARWPRDVVWWDVAFYAIAVLTAVSVIAQLDRLGPRAPVSLAAIAGLVLAYAVLGRRAARSRDQGLALAYLLTMMVLVCTAIATTAGSSLLLFIGFSQIWMLIERTRTGVVLVVLLAVGATLAMSLPHGPTLGSLARVAAEMAVVLVFAIGLGLWVAVTMRQAERYAVLVDELRATQAALAASHHAAGVTAERERMAREIHDTLAQGFTSVVMLSQTARSNLEHGRLDQARDRMDLVERTARDNLAEARALVAAFAPVGLQEGSLAQALARLAERFTQETGVVVEVVVPEQLPPLDREREVVLLRAAQEALSNVRRHADAHRVRLVLREGPGQAGAGGAVPGCATGTGGAPAQARTVHLEVVDDGRGFDPVAAGTGLGLRGMRERVTAGGGDLSVESSVGDGTRVRVSLPLAVRAEDEERTVP</sequence>
<feature type="transmembrane region" description="Helical" evidence="19">
    <location>
        <begin position="22"/>
        <end position="44"/>
    </location>
</feature>
<evidence type="ECO:0000256" key="18">
    <source>
        <dbReference type="ARBA" id="ARBA00030800"/>
    </source>
</evidence>
<evidence type="ECO:0000259" key="20">
    <source>
        <dbReference type="PROSITE" id="PS50109"/>
    </source>
</evidence>
<feature type="transmembrane region" description="Helical" evidence="19">
    <location>
        <begin position="80"/>
        <end position="110"/>
    </location>
</feature>
<dbReference type="Pfam" id="PF02518">
    <property type="entry name" value="HATPase_c"/>
    <property type="match status" value="1"/>
</dbReference>
<dbReference type="Gene3D" id="1.20.5.1930">
    <property type="match status" value="1"/>
</dbReference>
<name>A0A939LR96_9CELL</name>
<dbReference type="PANTHER" id="PTHR24421:SF10">
    <property type="entry name" value="NITRATE_NITRITE SENSOR PROTEIN NARQ"/>
    <property type="match status" value="1"/>
</dbReference>
<dbReference type="InterPro" id="IPR011712">
    <property type="entry name" value="Sig_transdc_His_kin_sub3_dim/P"/>
</dbReference>
<keyword evidence="13" id="KW-0067">ATP-binding</keyword>
<dbReference type="GO" id="GO:0005524">
    <property type="term" value="F:ATP binding"/>
    <property type="evidence" value="ECO:0007669"/>
    <property type="project" value="UniProtKB-KW"/>
</dbReference>
<dbReference type="RefSeq" id="WP_208056058.1">
    <property type="nucleotide sequence ID" value="NZ_JAGEMK010000005.1"/>
</dbReference>
<keyword evidence="6" id="KW-0004">4Fe-4S</keyword>
<evidence type="ECO:0000256" key="10">
    <source>
        <dbReference type="ARBA" id="ARBA00022723"/>
    </source>
</evidence>
<dbReference type="GO" id="GO:0000155">
    <property type="term" value="F:phosphorelay sensor kinase activity"/>
    <property type="evidence" value="ECO:0007669"/>
    <property type="project" value="InterPro"/>
</dbReference>
<evidence type="ECO:0000256" key="17">
    <source>
        <dbReference type="ARBA" id="ARBA00024827"/>
    </source>
</evidence>
<dbReference type="InterPro" id="IPR003594">
    <property type="entry name" value="HATPase_dom"/>
</dbReference>
<evidence type="ECO:0000256" key="5">
    <source>
        <dbReference type="ARBA" id="ARBA00017322"/>
    </source>
</evidence>
<evidence type="ECO:0000313" key="22">
    <source>
        <dbReference type="Proteomes" id="UP000664209"/>
    </source>
</evidence>
<keyword evidence="9" id="KW-0808">Transferase</keyword>
<dbReference type="GO" id="GO:0051539">
    <property type="term" value="F:4 iron, 4 sulfur cluster binding"/>
    <property type="evidence" value="ECO:0007669"/>
    <property type="project" value="UniProtKB-KW"/>
</dbReference>
<dbReference type="PROSITE" id="PS50109">
    <property type="entry name" value="HIS_KIN"/>
    <property type="match status" value="1"/>
</dbReference>
<evidence type="ECO:0000256" key="7">
    <source>
        <dbReference type="ARBA" id="ARBA00022490"/>
    </source>
</evidence>
<dbReference type="PANTHER" id="PTHR24421">
    <property type="entry name" value="NITRATE/NITRITE SENSOR PROTEIN NARX-RELATED"/>
    <property type="match status" value="1"/>
</dbReference>
<dbReference type="InterPro" id="IPR017205">
    <property type="entry name" value="Sig_transdc_His_kinase_ChrS"/>
</dbReference>
<dbReference type="Gene3D" id="3.30.565.10">
    <property type="entry name" value="Histidine kinase-like ATPase, C-terminal domain"/>
    <property type="match status" value="1"/>
</dbReference>
<dbReference type="GO" id="GO:0005737">
    <property type="term" value="C:cytoplasm"/>
    <property type="evidence" value="ECO:0007669"/>
    <property type="project" value="UniProtKB-SubCell"/>
</dbReference>
<dbReference type="SUPFAM" id="SSF55874">
    <property type="entry name" value="ATPase domain of HSP90 chaperone/DNA topoisomerase II/histidine kinase"/>
    <property type="match status" value="1"/>
</dbReference>
<evidence type="ECO:0000256" key="8">
    <source>
        <dbReference type="ARBA" id="ARBA00022553"/>
    </source>
</evidence>
<evidence type="ECO:0000256" key="1">
    <source>
        <dbReference type="ARBA" id="ARBA00000085"/>
    </source>
</evidence>
<evidence type="ECO:0000256" key="12">
    <source>
        <dbReference type="ARBA" id="ARBA00022777"/>
    </source>
</evidence>
<evidence type="ECO:0000256" key="2">
    <source>
        <dbReference type="ARBA" id="ARBA00001966"/>
    </source>
</evidence>
<evidence type="ECO:0000256" key="14">
    <source>
        <dbReference type="ARBA" id="ARBA00023004"/>
    </source>
</evidence>
<evidence type="ECO:0000313" key="21">
    <source>
        <dbReference type="EMBL" id="MBO1752373.1"/>
    </source>
</evidence>
<dbReference type="EMBL" id="JAGEMK010000005">
    <property type="protein sequence ID" value="MBO1752373.1"/>
    <property type="molecule type" value="Genomic_DNA"/>
</dbReference>
<dbReference type="AlphaFoldDB" id="A0A939LR96"/>
<keyword evidence="22" id="KW-1185">Reference proteome</keyword>
<dbReference type="InterPro" id="IPR005467">
    <property type="entry name" value="His_kinase_dom"/>
</dbReference>
<accession>A0A939LR96</accession>
<keyword evidence="7" id="KW-0963">Cytoplasm</keyword>
<dbReference type="InterPro" id="IPR036890">
    <property type="entry name" value="HATPase_C_sf"/>
</dbReference>
<evidence type="ECO:0000256" key="11">
    <source>
        <dbReference type="ARBA" id="ARBA00022741"/>
    </source>
</evidence>
<comment type="caution">
    <text evidence="21">The sequence shown here is derived from an EMBL/GenBank/DDBJ whole genome shotgun (WGS) entry which is preliminary data.</text>
</comment>
<dbReference type="Proteomes" id="UP000664209">
    <property type="component" value="Unassembled WGS sequence"/>
</dbReference>
<dbReference type="EC" id="2.7.13.3" evidence="4"/>
<keyword evidence="15" id="KW-0902">Two-component regulatory system</keyword>
<dbReference type="PRINTS" id="PR00344">
    <property type="entry name" value="BCTRLSENSOR"/>
</dbReference>
<evidence type="ECO:0000256" key="13">
    <source>
        <dbReference type="ARBA" id="ARBA00022840"/>
    </source>
</evidence>
<comment type="function">
    <text evidence="17">Member of the two-component regulatory system NreB/NreC involved in the control of dissimilatory nitrate/nitrite reduction in response to oxygen. NreB functions as a direct oxygen sensor histidine kinase which is autophosphorylated, in the absence of oxygen, probably at the conserved histidine residue, and transfers its phosphate group probably to a conserved aspartate residue of NreC. NreB/NreC activates the expression of the nitrate (narGHJI) and nitrite (nir) reductase operons, as well as the putative nitrate transporter gene narT.</text>
</comment>
<keyword evidence="11" id="KW-0547">Nucleotide-binding</keyword>
<keyword evidence="16" id="KW-0411">Iron-sulfur</keyword>
<evidence type="ECO:0000256" key="4">
    <source>
        <dbReference type="ARBA" id="ARBA00012438"/>
    </source>
</evidence>
<keyword evidence="19" id="KW-0472">Membrane</keyword>
<keyword evidence="10" id="KW-0479">Metal-binding</keyword>
<feature type="domain" description="Histidine kinase" evidence="20">
    <location>
        <begin position="209"/>
        <end position="427"/>
    </location>
</feature>
<dbReference type="GO" id="GO:0046983">
    <property type="term" value="F:protein dimerization activity"/>
    <property type="evidence" value="ECO:0007669"/>
    <property type="project" value="InterPro"/>
</dbReference>
<evidence type="ECO:0000256" key="6">
    <source>
        <dbReference type="ARBA" id="ARBA00022485"/>
    </source>
</evidence>
<feature type="transmembrane region" description="Helical" evidence="19">
    <location>
        <begin position="51"/>
        <end position="68"/>
    </location>
</feature>
<keyword evidence="19" id="KW-0812">Transmembrane</keyword>
<reference evidence="21" key="1">
    <citation type="submission" date="2021-03" db="EMBL/GenBank/DDBJ databases">
        <title>Actinotalea soli sp. nov., isolated from soil.</title>
        <authorList>
            <person name="Ping W."/>
            <person name="Zhang J."/>
        </authorList>
    </citation>
    <scope>NUCLEOTIDE SEQUENCE</scope>
    <source>
        <strain evidence="21">BY-33</strain>
    </source>
</reference>
<comment type="subcellular location">
    <subcellularLocation>
        <location evidence="3">Cytoplasm</location>
    </subcellularLocation>
</comment>
<evidence type="ECO:0000256" key="9">
    <source>
        <dbReference type="ARBA" id="ARBA00022679"/>
    </source>
</evidence>
<dbReference type="PIRSF" id="PIRSF037434">
    <property type="entry name" value="STHK_ChrS"/>
    <property type="match status" value="1"/>
</dbReference>
<evidence type="ECO:0000256" key="19">
    <source>
        <dbReference type="SAM" id="Phobius"/>
    </source>
</evidence>
<keyword evidence="8" id="KW-0597">Phosphoprotein</keyword>
<organism evidence="21 22">
    <name type="scientific">Actinotalea soli</name>
    <dbReference type="NCBI Taxonomy" id="2819234"/>
    <lineage>
        <taxon>Bacteria</taxon>
        <taxon>Bacillati</taxon>
        <taxon>Actinomycetota</taxon>
        <taxon>Actinomycetes</taxon>
        <taxon>Micrococcales</taxon>
        <taxon>Cellulomonadaceae</taxon>
        <taxon>Actinotalea</taxon>
    </lineage>
</organism>
<proteinExistence type="predicted"/>
<evidence type="ECO:0000256" key="3">
    <source>
        <dbReference type="ARBA" id="ARBA00004496"/>
    </source>
</evidence>
<protein>
    <recommendedName>
        <fullName evidence="5">Oxygen sensor histidine kinase NreB</fullName>
        <ecNumber evidence="4">2.7.13.3</ecNumber>
    </recommendedName>
    <alternativeName>
        <fullName evidence="18">Nitrogen regulation protein B</fullName>
    </alternativeName>
</protein>
<evidence type="ECO:0000256" key="15">
    <source>
        <dbReference type="ARBA" id="ARBA00023012"/>
    </source>
</evidence>
<keyword evidence="19" id="KW-1133">Transmembrane helix</keyword>
<keyword evidence="14" id="KW-0408">Iron</keyword>
<gene>
    <name evidence="21" type="ORF">J4G33_11220</name>
</gene>
<keyword evidence="12 21" id="KW-0418">Kinase</keyword>
<dbReference type="GO" id="GO:0016020">
    <property type="term" value="C:membrane"/>
    <property type="evidence" value="ECO:0007669"/>
    <property type="project" value="InterPro"/>
</dbReference>
<dbReference type="InterPro" id="IPR004358">
    <property type="entry name" value="Sig_transdc_His_kin-like_C"/>
</dbReference>
<dbReference type="SMART" id="SM00387">
    <property type="entry name" value="HATPase_c"/>
    <property type="match status" value="1"/>
</dbReference>
<evidence type="ECO:0000256" key="16">
    <source>
        <dbReference type="ARBA" id="ARBA00023014"/>
    </source>
</evidence>
<dbReference type="CDD" id="cd16917">
    <property type="entry name" value="HATPase_UhpB-NarQ-NarX-like"/>
    <property type="match status" value="1"/>
</dbReference>
<comment type="cofactor">
    <cofactor evidence="2">
        <name>[4Fe-4S] cluster</name>
        <dbReference type="ChEBI" id="CHEBI:49883"/>
    </cofactor>
</comment>
<comment type="catalytic activity">
    <reaction evidence="1">
        <text>ATP + protein L-histidine = ADP + protein N-phospho-L-histidine.</text>
        <dbReference type="EC" id="2.7.13.3"/>
    </reaction>
</comment>